<dbReference type="AlphaFoldDB" id="A0AAU0ULQ4"/>
<accession>A0AAU0ULQ4</accession>
<proteinExistence type="predicted"/>
<dbReference type="RefSeq" id="WP_366923999.1">
    <property type="nucleotide sequence ID" value="NZ_CP121694.1"/>
</dbReference>
<dbReference type="Proteomes" id="UP001329915">
    <property type="component" value="Chromosome"/>
</dbReference>
<organism evidence="1 2">
    <name type="scientific">Metallumcola ferriviriculae</name>
    <dbReference type="NCBI Taxonomy" id="3039180"/>
    <lineage>
        <taxon>Bacteria</taxon>
        <taxon>Bacillati</taxon>
        <taxon>Bacillota</taxon>
        <taxon>Clostridia</taxon>
        <taxon>Neomoorellales</taxon>
        <taxon>Desulfitibacteraceae</taxon>
        <taxon>Metallumcola</taxon>
    </lineage>
</organism>
<evidence type="ECO:0000313" key="2">
    <source>
        <dbReference type="Proteomes" id="UP001329915"/>
    </source>
</evidence>
<evidence type="ECO:0008006" key="3">
    <source>
        <dbReference type="Google" id="ProtNLM"/>
    </source>
</evidence>
<dbReference type="EMBL" id="CP121694">
    <property type="protein sequence ID" value="WRO21142.1"/>
    <property type="molecule type" value="Genomic_DNA"/>
</dbReference>
<gene>
    <name evidence="1" type="ORF">MFMK1_000938</name>
</gene>
<reference evidence="1 2" key="1">
    <citation type="submission" date="2023-04" db="EMBL/GenBank/DDBJ databases">
        <authorList>
            <person name="Hsu D."/>
        </authorList>
    </citation>
    <scope>NUCLEOTIDE SEQUENCE [LARGE SCALE GENOMIC DNA]</scope>
    <source>
        <strain evidence="1 2">MK1</strain>
    </source>
</reference>
<name>A0AAU0ULQ4_9FIRM</name>
<dbReference type="KEGG" id="dbc:MFMK1_000938"/>
<sequence>MLSNKEIRYIYSLTNDTAFTGFDCGTLCDRACCQGTDQEMGIYLLPGEEIILNTQPWLQFQYQEAEDYDFPPSWNGPVVFAHCRGNCTRHLRPMQCRTFPAAPHLKDDKLILVRETIELPYVCPLSPDALNSQYLANLYLSWQLLMKDYRIKDLVIWDSKLRLEDNLSLKILYSASLLQNS</sequence>
<keyword evidence="2" id="KW-1185">Reference proteome</keyword>
<evidence type="ECO:0000313" key="1">
    <source>
        <dbReference type="EMBL" id="WRO21142.1"/>
    </source>
</evidence>
<protein>
    <recommendedName>
        <fullName evidence="3">YkgJ family cysteine cluster protein</fullName>
    </recommendedName>
</protein>